<evidence type="ECO:0000313" key="10">
    <source>
        <dbReference type="EMBL" id="HHJ51659.1"/>
    </source>
</evidence>
<dbReference type="FunFam" id="3.30.420.40:FF:000012">
    <property type="entry name" value="tRNA N6-adenosine threonylcarbamoyltransferase"/>
    <property type="match status" value="1"/>
</dbReference>
<dbReference type="Pfam" id="PF00814">
    <property type="entry name" value="TsaD"/>
    <property type="match status" value="1"/>
</dbReference>
<feature type="binding site" evidence="8">
    <location>
        <position position="113"/>
    </location>
    <ligand>
        <name>Fe cation</name>
        <dbReference type="ChEBI" id="CHEBI:24875"/>
    </ligand>
</feature>
<reference evidence="10" key="1">
    <citation type="journal article" date="2020" name="mSystems">
        <title>Genome- and Community-Level Interaction Insights into Carbon Utilization and Element Cycling Functions of Hydrothermarchaeota in Hydrothermal Sediment.</title>
        <authorList>
            <person name="Zhou Z."/>
            <person name="Liu Y."/>
            <person name="Xu W."/>
            <person name="Pan J."/>
            <person name="Luo Z.H."/>
            <person name="Li M."/>
        </authorList>
    </citation>
    <scope>NUCLEOTIDE SEQUENCE [LARGE SCALE GENOMIC DNA]</scope>
    <source>
        <strain evidence="10">HyVt-527</strain>
    </source>
</reference>
<dbReference type="SUPFAM" id="SSF53067">
    <property type="entry name" value="Actin-like ATPase domain"/>
    <property type="match status" value="2"/>
</dbReference>
<sequence length="344" mass="37149">MRILGVETSCDETSAAVIEDNRVLSNIISSQEVHAQFGGVVPELASRAHIKKIVPIVRKALRDAHVTYDDLDGFAVTYGPGLVGALLVGLNFVKGLAVATGKPFIGVNHIEGHVYGNILSQPSVEFPILFLIVSGGHTQLVLMTDHLQYRMIGKTRDDAVGEALDKGAKLLGLGYPGGPEIDRRAQMGDANFHRFPRGLKGKPGFDFSYSGLKTALLVYLQNSETGTVEKHLNDICASYQQAAIEVLVTRTLAAAKKFQVKNIAIAGGVAANSLLRAWLKEEAEKRHMRLYLPELAYCTDNAAMIARAGLEYLRRGISSDLDLNAFPSLPLEGQAAAQTSKKPS</sequence>
<dbReference type="PANTHER" id="PTHR11735">
    <property type="entry name" value="TRNA N6-ADENOSINE THREONYLCARBAMOYLTRANSFERASE"/>
    <property type="match status" value="1"/>
</dbReference>
<name>A0A7V5UDZ4_CALAY</name>
<evidence type="ECO:0000256" key="5">
    <source>
        <dbReference type="ARBA" id="ARBA00023004"/>
    </source>
</evidence>
<feature type="binding site" evidence="8">
    <location>
        <position position="109"/>
    </location>
    <ligand>
        <name>Fe cation</name>
        <dbReference type="ChEBI" id="CHEBI:24875"/>
    </ligand>
</feature>
<dbReference type="GO" id="GO:0005506">
    <property type="term" value="F:iron ion binding"/>
    <property type="evidence" value="ECO:0007669"/>
    <property type="project" value="UniProtKB-UniRule"/>
</dbReference>
<keyword evidence="6 8" id="KW-0012">Acyltransferase</keyword>
<dbReference type="InterPro" id="IPR017861">
    <property type="entry name" value="KAE1/TsaD"/>
</dbReference>
<dbReference type="FunFam" id="3.30.420.40:FF:000040">
    <property type="entry name" value="tRNA N6-adenosine threonylcarbamoyltransferase"/>
    <property type="match status" value="1"/>
</dbReference>
<comment type="catalytic activity">
    <reaction evidence="7 8">
        <text>L-threonylcarbamoyladenylate + adenosine(37) in tRNA = N(6)-L-threonylcarbamoyladenosine(37) in tRNA + AMP + H(+)</text>
        <dbReference type="Rhea" id="RHEA:37059"/>
        <dbReference type="Rhea" id="RHEA-COMP:10162"/>
        <dbReference type="Rhea" id="RHEA-COMP:10163"/>
        <dbReference type="ChEBI" id="CHEBI:15378"/>
        <dbReference type="ChEBI" id="CHEBI:73682"/>
        <dbReference type="ChEBI" id="CHEBI:74411"/>
        <dbReference type="ChEBI" id="CHEBI:74418"/>
        <dbReference type="ChEBI" id="CHEBI:456215"/>
        <dbReference type="EC" id="2.3.1.234"/>
    </reaction>
</comment>
<keyword evidence="5 8" id="KW-0408">Iron</keyword>
<feature type="binding site" evidence="8">
    <location>
        <position position="272"/>
    </location>
    <ligand>
        <name>substrate</name>
    </ligand>
</feature>
<feature type="binding site" evidence="8">
    <location>
        <position position="165"/>
    </location>
    <ligand>
        <name>substrate</name>
    </ligand>
</feature>
<accession>A0A7V5UDZ4</accession>
<evidence type="ECO:0000256" key="4">
    <source>
        <dbReference type="ARBA" id="ARBA00022723"/>
    </source>
</evidence>
<evidence type="ECO:0000256" key="7">
    <source>
        <dbReference type="ARBA" id="ARBA00048117"/>
    </source>
</evidence>
<dbReference type="NCBIfam" id="TIGR00329">
    <property type="entry name" value="gcp_kae1"/>
    <property type="match status" value="1"/>
</dbReference>
<dbReference type="PRINTS" id="PR00789">
    <property type="entry name" value="OSIALOPTASE"/>
</dbReference>
<keyword evidence="3 8" id="KW-0819">tRNA processing</keyword>
<organism evidence="10">
    <name type="scientific">Caldithrix abyssi</name>
    <dbReference type="NCBI Taxonomy" id="187145"/>
    <lineage>
        <taxon>Bacteria</taxon>
        <taxon>Pseudomonadati</taxon>
        <taxon>Calditrichota</taxon>
        <taxon>Calditrichia</taxon>
        <taxon>Calditrichales</taxon>
        <taxon>Calditrichaceae</taxon>
        <taxon>Caldithrix</taxon>
    </lineage>
</organism>
<keyword evidence="4 8" id="KW-0479">Metal-binding</keyword>
<feature type="domain" description="Gcp-like" evidence="9">
    <location>
        <begin position="23"/>
        <end position="306"/>
    </location>
</feature>
<dbReference type="HAMAP" id="MF_01445">
    <property type="entry name" value="TsaD"/>
    <property type="match status" value="1"/>
</dbReference>
<dbReference type="InterPro" id="IPR043129">
    <property type="entry name" value="ATPase_NBD"/>
</dbReference>
<keyword evidence="2 8" id="KW-0808">Transferase</keyword>
<comment type="subcellular location">
    <subcellularLocation>
        <location evidence="8">Cytoplasm</location>
    </subcellularLocation>
</comment>
<dbReference type="EMBL" id="DROD01000035">
    <property type="protein sequence ID" value="HHJ51659.1"/>
    <property type="molecule type" value="Genomic_DNA"/>
</dbReference>
<dbReference type="GO" id="GO:0005737">
    <property type="term" value="C:cytoplasm"/>
    <property type="evidence" value="ECO:0007669"/>
    <property type="project" value="UniProtKB-SubCell"/>
</dbReference>
<dbReference type="PANTHER" id="PTHR11735:SF6">
    <property type="entry name" value="TRNA N6-ADENOSINE THREONYLCARBAMOYLTRANSFERASE, MITOCHONDRIAL"/>
    <property type="match status" value="1"/>
</dbReference>
<comment type="similarity">
    <text evidence="8">Belongs to the KAE1 / TsaD family.</text>
</comment>
<evidence type="ECO:0000256" key="3">
    <source>
        <dbReference type="ARBA" id="ARBA00022694"/>
    </source>
</evidence>
<dbReference type="EC" id="2.3.1.234" evidence="8"/>
<evidence type="ECO:0000256" key="6">
    <source>
        <dbReference type="ARBA" id="ARBA00023315"/>
    </source>
</evidence>
<protein>
    <recommendedName>
        <fullName evidence="8">tRNA N6-adenosine threonylcarbamoyltransferase</fullName>
        <ecNumber evidence="8">2.3.1.234</ecNumber>
    </recommendedName>
    <alternativeName>
        <fullName evidence="8">N6-L-threonylcarbamoyladenine synthase</fullName>
        <shortName evidence="8">t(6)A synthase</shortName>
    </alternativeName>
    <alternativeName>
        <fullName evidence="8">t(6)A37 threonylcarbamoyladenosine biosynthesis protein TsaD</fullName>
    </alternativeName>
    <alternativeName>
        <fullName evidence="8">tRNA threonylcarbamoyladenosine biosynthesis protein TsaD</fullName>
    </alternativeName>
</protein>
<dbReference type="CDD" id="cd24133">
    <property type="entry name" value="ASKHA_NBD_TsaD_bac"/>
    <property type="match status" value="1"/>
</dbReference>
<evidence type="ECO:0000256" key="1">
    <source>
        <dbReference type="ARBA" id="ARBA00022490"/>
    </source>
</evidence>
<feature type="binding site" evidence="8">
    <location>
        <position position="178"/>
    </location>
    <ligand>
        <name>substrate</name>
    </ligand>
</feature>
<comment type="function">
    <text evidence="8">Required for the formation of a threonylcarbamoyl group on adenosine at position 37 (t(6)A37) in tRNAs that read codons beginning with adenine. Is involved in the transfer of the threonylcarbamoyl moiety of threonylcarbamoyl-AMP (TC-AMP) to the N6 group of A37, together with TsaE and TsaB. TsaD likely plays a direct catalytic role in this reaction.</text>
</comment>
<evidence type="ECO:0000259" key="9">
    <source>
        <dbReference type="Pfam" id="PF00814"/>
    </source>
</evidence>
<dbReference type="NCBIfam" id="TIGR03723">
    <property type="entry name" value="T6A_TsaD_YgjD"/>
    <property type="match status" value="1"/>
</dbReference>
<evidence type="ECO:0000256" key="8">
    <source>
        <dbReference type="HAMAP-Rule" id="MF_01445"/>
    </source>
</evidence>
<dbReference type="Proteomes" id="UP000886124">
    <property type="component" value="Unassembled WGS sequence"/>
</dbReference>
<feature type="binding site" evidence="8">
    <location>
        <position position="300"/>
    </location>
    <ligand>
        <name>Fe cation</name>
        <dbReference type="ChEBI" id="CHEBI:24875"/>
    </ligand>
</feature>
<dbReference type="GO" id="GO:0002949">
    <property type="term" value="P:tRNA threonylcarbamoyladenosine modification"/>
    <property type="evidence" value="ECO:0007669"/>
    <property type="project" value="UniProtKB-UniRule"/>
</dbReference>
<evidence type="ECO:0000256" key="2">
    <source>
        <dbReference type="ARBA" id="ARBA00022679"/>
    </source>
</evidence>
<dbReference type="InterPro" id="IPR022450">
    <property type="entry name" value="TsaD"/>
</dbReference>
<feature type="binding site" evidence="8">
    <location>
        <begin position="132"/>
        <end position="136"/>
    </location>
    <ligand>
        <name>substrate</name>
    </ligand>
</feature>
<dbReference type="InterPro" id="IPR000905">
    <property type="entry name" value="Gcp-like_dom"/>
</dbReference>
<proteinExistence type="inferred from homology"/>
<dbReference type="Gene3D" id="3.30.420.40">
    <property type="match status" value="2"/>
</dbReference>
<dbReference type="AlphaFoldDB" id="A0A7V5UDZ4"/>
<feature type="binding site" evidence="8">
    <location>
        <position position="182"/>
    </location>
    <ligand>
        <name>substrate</name>
    </ligand>
</feature>
<dbReference type="GO" id="GO:0061711">
    <property type="term" value="F:tRNA N(6)-L-threonylcarbamoyladenine synthase activity"/>
    <property type="evidence" value="ECO:0007669"/>
    <property type="project" value="UniProtKB-EC"/>
</dbReference>
<keyword evidence="1 8" id="KW-0963">Cytoplasm</keyword>
<comment type="caution">
    <text evidence="10">The sequence shown here is derived from an EMBL/GenBank/DDBJ whole genome shotgun (WGS) entry which is preliminary data.</text>
</comment>
<gene>
    <name evidence="8 10" type="primary">tsaD</name>
    <name evidence="10" type="ORF">ENJ89_00565</name>
</gene>
<comment type="cofactor">
    <cofactor evidence="8">
        <name>Fe(2+)</name>
        <dbReference type="ChEBI" id="CHEBI:29033"/>
    </cofactor>
    <text evidence="8">Binds 1 Fe(2+) ion per subunit.</text>
</comment>